<feature type="compositionally biased region" description="Gly residues" evidence="1">
    <location>
        <begin position="37"/>
        <end position="49"/>
    </location>
</feature>
<name>A0A6J6CPZ7_9ZZZZ</name>
<sequence length="74" mass="7527">MIPAKAMPRPLSLSGSALILLSDKIPNAKAMGNSGSPKGGSGSPKGGSGSRPPDSLSEKKFKQPPIKQTREAIA</sequence>
<evidence type="ECO:0000256" key="1">
    <source>
        <dbReference type="SAM" id="MobiDB-lite"/>
    </source>
</evidence>
<feature type="region of interest" description="Disordered" evidence="1">
    <location>
        <begin position="27"/>
        <end position="74"/>
    </location>
</feature>
<dbReference type="EMBL" id="CAEZSL010000207">
    <property type="protein sequence ID" value="CAB4553612.1"/>
    <property type="molecule type" value="Genomic_DNA"/>
</dbReference>
<reference evidence="2" key="1">
    <citation type="submission" date="2020-05" db="EMBL/GenBank/DDBJ databases">
        <authorList>
            <person name="Chiriac C."/>
            <person name="Salcher M."/>
            <person name="Ghai R."/>
            <person name="Kavagutti S V."/>
        </authorList>
    </citation>
    <scope>NUCLEOTIDE SEQUENCE</scope>
</reference>
<accession>A0A6J6CPZ7</accession>
<protein>
    <submittedName>
        <fullName evidence="2">Unannotated protein</fullName>
    </submittedName>
</protein>
<evidence type="ECO:0000313" key="2">
    <source>
        <dbReference type="EMBL" id="CAB4553612.1"/>
    </source>
</evidence>
<proteinExistence type="predicted"/>
<gene>
    <name evidence="2" type="ORF">UFOPK1421_01448</name>
</gene>
<organism evidence="2">
    <name type="scientific">freshwater metagenome</name>
    <dbReference type="NCBI Taxonomy" id="449393"/>
    <lineage>
        <taxon>unclassified sequences</taxon>
        <taxon>metagenomes</taxon>
        <taxon>ecological metagenomes</taxon>
    </lineage>
</organism>
<dbReference type="AlphaFoldDB" id="A0A6J6CPZ7"/>